<evidence type="ECO:0000256" key="1">
    <source>
        <dbReference type="ARBA" id="ARBA00004141"/>
    </source>
</evidence>
<evidence type="ECO:0000256" key="2">
    <source>
        <dbReference type="ARBA" id="ARBA00022692"/>
    </source>
</evidence>
<dbReference type="PANTHER" id="PTHR37422:SF13">
    <property type="entry name" value="LIPOPOLYSACCHARIDE BIOSYNTHESIS PROTEIN PA4999-RELATED"/>
    <property type="match status" value="1"/>
</dbReference>
<gene>
    <name evidence="8" type="ORF">SAMN05192554_1486</name>
</gene>
<feature type="domain" description="O-antigen ligase-related" evidence="7">
    <location>
        <begin position="267"/>
        <end position="505"/>
    </location>
</feature>
<reference evidence="8 9" key="1">
    <citation type="submission" date="2016-10" db="EMBL/GenBank/DDBJ databases">
        <authorList>
            <person name="de Groot N.N."/>
        </authorList>
    </citation>
    <scope>NUCLEOTIDE SEQUENCE [LARGE SCALE GENOMIC DNA]</scope>
    <source>
        <strain evidence="9">EB21,IBRC-M 10013,KCTC 4048</strain>
    </source>
</reference>
<evidence type="ECO:0000313" key="9">
    <source>
        <dbReference type="Proteomes" id="UP000199370"/>
    </source>
</evidence>
<comment type="subcellular location">
    <subcellularLocation>
        <location evidence="1">Membrane</location>
        <topology evidence="1">Multi-pass membrane protein</topology>
    </subcellularLocation>
</comment>
<dbReference type="Proteomes" id="UP000199370">
    <property type="component" value="Unassembled WGS sequence"/>
</dbReference>
<dbReference type="AlphaFoldDB" id="A0A1H0BUQ9"/>
<feature type="transmembrane region" description="Helical" evidence="6">
    <location>
        <begin position="135"/>
        <end position="154"/>
    </location>
</feature>
<dbReference type="InterPro" id="IPR007016">
    <property type="entry name" value="O-antigen_ligase-rel_domated"/>
</dbReference>
<evidence type="ECO:0000256" key="5">
    <source>
        <dbReference type="SAM" id="MobiDB-lite"/>
    </source>
</evidence>
<feature type="transmembrane region" description="Helical" evidence="6">
    <location>
        <begin position="488"/>
        <end position="513"/>
    </location>
</feature>
<evidence type="ECO:0000256" key="3">
    <source>
        <dbReference type="ARBA" id="ARBA00022989"/>
    </source>
</evidence>
<feature type="transmembrane region" description="Helical" evidence="6">
    <location>
        <begin position="249"/>
        <end position="269"/>
    </location>
</feature>
<feature type="transmembrane region" description="Helical" evidence="6">
    <location>
        <begin position="190"/>
        <end position="212"/>
    </location>
</feature>
<feature type="transmembrane region" description="Helical" evidence="6">
    <location>
        <begin position="276"/>
        <end position="295"/>
    </location>
</feature>
<keyword evidence="4 6" id="KW-0472">Membrane</keyword>
<organism evidence="8 9">
    <name type="scientific">Haloarchaeobius iranensis</name>
    <dbReference type="NCBI Taxonomy" id="996166"/>
    <lineage>
        <taxon>Archaea</taxon>
        <taxon>Methanobacteriati</taxon>
        <taxon>Methanobacteriota</taxon>
        <taxon>Stenosarchaea group</taxon>
        <taxon>Halobacteria</taxon>
        <taxon>Halobacteriales</taxon>
        <taxon>Halorubellaceae</taxon>
        <taxon>Haloarchaeobius</taxon>
    </lineage>
</organism>
<feature type="transmembrane region" description="Helical" evidence="6">
    <location>
        <begin position="525"/>
        <end position="545"/>
    </location>
</feature>
<evidence type="ECO:0000259" key="7">
    <source>
        <dbReference type="Pfam" id="PF04932"/>
    </source>
</evidence>
<feature type="transmembrane region" description="Helical" evidence="6">
    <location>
        <begin position="74"/>
        <end position="91"/>
    </location>
</feature>
<feature type="transmembrane region" description="Helical" evidence="6">
    <location>
        <begin position="21"/>
        <end position="40"/>
    </location>
</feature>
<name>A0A1H0BUQ9_9EURY</name>
<protein>
    <submittedName>
        <fullName evidence="8">O-Antigen ligase</fullName>
    </submittedName>
</protein>
<proteinExistence type="predicted"/>
<evidence type="ECO:0000256" key="6">
    <source>
        <dbReference type="SAM" id="Phobius"/>
    </source>
</evidence>
<dbReference type="EMBL" id="FNIA01000048">
    <property type="protein sequence ID" value="SDN49379.1"/>
    <property type="molecule type" value="Genomic_DNA"/>
</dbReference>
<dbReference type="GO" id="GO:0016874">
    <property type="term" value="F:ligase activity"/>
    <property type="evidence" value="ECO:0007669"/>
    <property type="project" value="UniProtKB-KW"/>
</dbReference>
<dbReference type="STRING" id="996166.SAMN05192554_1486"/>
<dbReference type="GO" id="GO:0016020">
    <property type="term" value="C:membrane"/>
    <property type="evidence" value="ECO:0007669"/>
    <property type="project" value="UniProtKB-SubCell"/>
</dbReference>
<keyword evidence="2 6" id="KW-0812">Transmembrane</keyword>
<accession>A0A1H0BUQ9</accession>
<dbReference type="Pfam" id="PF04932">
    <property type="entry name" value="Wzy_C"/>
    <property type="match status" value="1"/>
</dbReference>
<dbReference type="InterPro" id="IPR051533">
    <property type="entry name" value="WaaL-like"/>
</dbReference>
<feature type="transmembrane region" description="Helical" evidence="6">
    <location>
        <begin position="160"/>
        <end position="178"/>
    </location>
</feature>
<evidence type="ECO:0000256" key="4">
    <source>
        <dbReference type="ARBA" id="ARBA00023136"/>
    </source>
</evidence>
<sequence length="585" mass="62857">MSAYLARTKSTPFATTASLSVLLVTGLVGVVPAVTVALAGGVASKLIVMLITLLTVGIVYLAVAYVLDALRIGTYVAMFVLSTFAANVPLAGDQYFRFIPGSLGPQVWLVQAPLLLLVLWLAYDGAFTRDSITRIELTFAAFVTWSVFSALLGSGPRTDIALYFSWLQFQAFVLFMVVRRGVEREEITLPTTVLTYAIAIVGHVAFSVAQLWTQKPIGVSYLGESIAWNPVSYPLLDVSNRVIVSGLTGHGYVLVGLVLLSFPGMLWIAAYMGGRYGSMSLIGAVAAAVILRLTTSDAGRGAFLILLVSLAVGILLIFKHGNGDQIFELENSRTMVAKHRNQAALYALSFVVTVTSILFPSNKSNTAIEDVSNVGSNPTTSPAENTQGPPPSGSENVSTNGSNPTTSPAENTQGPPLSGTTEYGGDLSVPFFNLKNLGFRFQQYVVGLDIFRRNPMFGIGGGNYPHVAREYGVQNKLHIPIPHALHNIYIMLLAETGLPGFLLYFLTVALVCHSGLRSIIDGNRPYLHLSVLAGLVAYLSFAFFAHPLDKLTALFPFWAFAAALVGDHRRGVVTGEIDMSGHTER</sequence>
<feature type="transmembrane region" description="Helical" evidence="6">
    <location>
        <begin position="301"/>
        <end position="318"/>
    </location>
</feature>
<feature type="transmembrane region" description="Helical" evidence="6">
    <location>
        <begin position="46"/>
        <end position="67"/>
    </location>
</feature>
<keyword evidence="3 6" id="KW-1133">Transmembrane helix</keyword>
<feature type="transmembrane region" description="Helical" evidence="6">
    <location>
        <begin position="103"/>
        <end position="123"/>
    </location>
</feature>
<feature type="transmembrane region" description="Helical" evidence="6">
    <location>
        <begin position="343"/>
        <end position="361"/>
    </location>
</feature>
<keyword evidence="9" id="KW-1185">Reference proteome</keyword>
<feature type="region of interest" description="Disordered" evidence="5">
    <location>
        <begin position="370"/>
        <end position="420"/>
    </location>
</feature>
<dbReference type="PANTHER" id="PTHR37422">
    <property type="entry name" value="TEICHURONIC ACID BIOSYNTHESIS PROTEIN TUAE"/>
    <property type="match status" value="1"/>
</dbReference>
<evidence type="ECO:0000313" key="8">
    <source>
        <dbReference type="EMBL" id="SDN49379.1"/>
    </source>
</evidence>
<keyword evidence="8" id="KW-0436">Ligase</keyword>